<evidence type="ECO:0000256" key="4">
    <source>
        <dbReference type="RuleBase" id="RU000628"/>
    </source>
</evidence>
<dbReference type="AlphaFoldDB" id="R9UK21"/>
<keyword evidence="4" id="KW-0446">Lipid-binding</keyword>
<dbReference type="GO" id="GO:0008289">
    <property type="term" value="F:lipid binding"/>
    <property type="evidence" value="ECO:0007669"/>
    <property type="project" value="UniProtKB-KW"/>
</dbReference>
<dbReference type="CDD" id="cd01960">
    <property type="entry name" value="nsLTP1"/>
    <property type="match status" value="1"/>
</dbReference>
<comment type="function">
    <text evidence="4">Plant non-specific lipid-transfer proteins transfer phospholipids as well as galactolipids across membranes. May play a role in wax or cutin deposition in the cell walls of expanding epidermal cells and certain secretory tissues.</text>
</comment>
<reference evidence="7" key="1">
    <citation type="submission" date="2013-04" db="EMBL/GenBank/DDBJ databases">
        <title>Isolation, cloning and characterization of lipid transfer protein from flax (Linum usitassimum).</title>
        <authorList>
            <person name="Mhaske V.A."/>
            <person name="Kuvelekar A.A."/>
            <person name="Harsulkar A.M."/>
        </authorList>
    </citation>
    <scope>NUCLEOTIDE SEQUENCE</scope>
</reference>
<feature type="domain" description="Bifunctional inhibitor/plant lipid transfer protein/seed storage helical" evidence="6">
    <location>
        <begin position="28"/>
        <end position="112"/>
    </location>
</feature>
<sequence>MAAALKLVSILLVCALVAAPITVSGLTCGQVSSGMAACLTYLTGRAPVTPACCNGMRGLLNMAKTTADRRLACTCLKTAAGNVPGLNPAIAAGLPGKCGVKIPYKISTSTNCNTYV</sequence>
<feature type="signal peptide" evidence="5">
    <location>
        <begin position="1"/>
        <end position="25"/>
    </location>
</feature>
<evidence type="ECO:0000256" key="3">
    <source>
        <dbReference type="ARBA" id="ARBA00023157"/>
    </source>
</evidence>
<keyword evidence="5" id="KW-0732">Signal</keyword>
<keyword evidence="2 4" id="KW-0813">Transport</keyword>
<reference evidence="7" key="2">
    <citation type="journal article" date="2016" name="Biol. Plant.">
        <title>Isolation and characterization of genes encoding lipid transfer proteins in Linum usitatissimum.</title>
        <authorList>
            <person name="mhaske V.A."/>
            <person name="Datla R."/>
            <person name="Qiu S."/>
            <person name="Harsulkar A.M."/>
        </authorList>
    </citation>
    <scope>NUCLEOTIDE SEQUENCE</scope>
</reference>
<evidence type="ECO:0000259" key="6">
    <source>
        <dbReference type="SMART" id="SM00499"/>
    </source>
</evidence>
<evidence type="ECO:0000256" key="2">
    <source>
        <dbReference type="ARBA" id="ARBA00022448"/>
    </source>
</evidence>
<keyword evidence="3" id="KW-1015">Disulfide bond</keyword>
<dbReference type="GO" id="GO:0006869">
    <property type="term" value="P:lipid transport"/>
    <property type="evidence" value="ECO:0007669"/>
    <property type="project" value="InterPro"/>
</dbReference>
<dbReference type="InterPro" id="IPR036312">
    <property type="entry name" value="Bifun_inhib/LTP/seed_sf"/>
</dbReference>
<protein>
    <recommendedName>
        <fullName evidence="4">Non-specific lipid-transfer protein</fullName>
    </recommendedName>
</protein>
<comment type="similarity">
    <text evidence="1 4">Belongs to the plant LTP family.</text>
</comment>
<dbReference type="Pfam" id="PF00234">
    <property type="entry name" value="Tryp_alpha_amyl"/>
    <property type="match status" value="1"/>
</dbReference>
<dbReference type="FunFam" id="1.10.110.10:FF:000002">
    <property type="entry name" value="Non-specific lipid-transfer protein"/>
    <property type="match status" value="1"/>
</dbReference>
<dbReference type="PRINTS" id="PR00382">
    <property type="entry name" value="LIPIDTRNSFER"/>
</dbReference>
<name>R9UK21_LINUS</name>
<proteinExistence type="inferred from homology"/>
<evidence type="ECO:0000313" key="7">
    <source>
        <dbReference type="EMBL" id="AGN56421.1"/>
    </source>
</evidence>
<dbReference type="PANTHER" id="PTHR33076">
    <property type="entry name" value="NON-SPECIFIC LIPID-TRANSFER PROTEIN 2-RELATED"/>
    <property type="match status" value="1"/>
</dbReference>
<evidence type="ECO:0000256" key="1">
    <source>
        <dbReference type="ARBA" id="ARBA00009748"/>
    </source>
</evidence>
<dbReference type="Gene3D" id="1.10.110.10">
    <property type="entry name" value="Plant lipid-transfer and hydrophobic proteins"/>
    <property type="match status" value="1"/>
</dbReference>
<evidence type="ECO:0000256" key="5">
    <source>
        <dbReference type="SAM" id="SignalP"/>
    </source>
</evidence>
<dbReference type="SMART" id="SM00499">
    <property type="entry name" value="AAI"/>
    <property type="match status" value="1"/>
</dbReference>
<dbReference type="InterPro" id="IPR016140">
    <property type="entry name" value="Bifunc_inhib/LTP/seed_store"/>
</dbReference>
<feature type="chain" id="PRO_5004480829" description="Non-specific lipid-transfer protein" evidence="5">
    <location>
        <begin position="26"/>
        <end position="116"/>
    </location>
</feature>
<dbReference type="EMBL" id="KC984526">
    <property type="protein sequence ID" value="AGN56421.1"/>
    <property type="molecule type" value="Genomic_DNA"/>
</dbReference>
<dbReference type="InterPro" id="IPR000528">
    <property type="entry name" value="Plant_nsLTP"/>
</dbReference>
<dbReference type="SUPFAM" id="SSF47699">
    <property type="entry name" value="Bifunctional inhibitor/lipid-transfer protein/seed storage 2S albumin"/>
    <property type="match status" value="1"/>
</dbReference>
<organism evidence="7">
    <name type="scientific">Linum usitatissimum</name>
    <name type="common">Flax</name>
    <name type="synonym">Linum humile</name>
    <dbReference type="NCBI Taxonomy" id="4006"/>
    <lineage>
        <taxon>Eukaryota</taxon>
        <taxon>Viridiplantae</taxon>
        <taxon>Streptophyta</taxon>
        <taxon>Embryophyta</taxon>
        <taxon>Tracheophyta</taxon>
        <taxon>Spermatophyta</taxon>
        <taxon>Magnoliopsida</taxon>
        <taxon>eudicotyledons</taxon>
        <taxon>Gunneridae</taxon>
        <taxon>Pentapetalae</taxon>
        <taxon>rosids</taxon>
        <taxon>fabids</taxon>
        <taxon>Malpighiales</taxon>
        <taxon>Linaceae</taxon>
        <taxon>Linum</taxon>
    </lineage>
</organism>
<accession>R9UK21</accession>